<feature type="region of interest" description="Disordered" evidence="1">
    <location>
        <begin position="210"/>
        <end position="252"/>
    </location>
</feature>
<gene>
    <name evidence="2" type="ORF">HNR60_001554</name>
</gene>
<evidence type="ECO:0000256" key="1">
    <source>
        <dbReference type="SAM" id="MobiDB-lite"/>
    </source>
</evidence>
<protein>
    <recommendedName>
        <fullName evidence="4">Phage protein D</fullName>
    </recommendedName>
</protein>
<name>A0A7W8DZE4_9BRAD</name>
<dbReference type="AlphaFoldDB" id="A0A7W8DZE4"/>
<evidence type="ECO:0008006" key="4">
    <source>
        <dbReference type="Google" id="ProtNLM"/>
    </source>
</evidence>
<sequence length="334" mass="35599">MTPVLKVMKGDVDLMIGMAKVFLSATHTDNAGDDDDEFELELDDNYGQIPLPQEDDLLIVFAGYKETIAPMIGAFKVNGWESGCENGPETMKMTARAATMSGEFKAGGMKHWHDSTLGQVLEDTAKAAKLSLAIDPELAKVKLPFVLRWEASPIDFAHRVAAEAGGMVKPGGQKLAVTKRGSGKGADGGELPPIVIKRIGNSGWRIKGEPRPRYGKVEASWHDPKSGKRKSIRYSTGAKGPTHTLLHPRASEDEAKRAAEAHGRKLNMLTGGGHFTHAYNPAWSAGAKVIASGFRDGIDGTWLSESISTTWAKGSPVLSTITVKAPAEGKGGGA</sequence>
<organism evidence="2 3">
    <name type="scientific">Rhodopseudomonas rhenobacensis</name>
    <dbReference type="NCBI Taxonomy" id="87461"/>
    <lineage>
        <taxon>Bacteria</taxon>
        <taxon>Pseudomonadati</taxon>
        <taxon>Pseudomonadota</taxon>
        <taxon>Alphaproteobacteria</taxon>
        <taxon>Hyphomicrobiales</taxon>
        <taxon>Nitrobacteraceae</taxon>
        <taxon>Rhodopseudomonas</taxon>
    </lineage>
</organism>
<dbReference type="EMBL" id="JACHIH010000006">
    <property type="protein sequence ID" value="MBB5046806.1"/>
    <property type="molecule type" value="Genomic_DNA"/>
</dbReference>
<accession>A0A7W8DZE4</accession>
<reference evidence="2 3" key="1">
    <citation type="submission" date="2020-08" db="EMBL/GenBank/DDBJ databases">
        <title>Genomic Encyclopedia of Type Strains, Phase IV (KMG-IV): sequencing the most valuable type-strain genomes for metagenomic binning, comparative biology and taxonomic classification.</title>
        <authorList>
            <person name="Goeker M."/>
        </authorList>
    </citation>
    <scope>NUCLEOTIDE SEQUENCE [LARGE SCALE GENOMIC DNA]</scope>
    <source>
        <strain evidence="2 3">DSM 12706</strain>
    </source>
</reference>
<feature type="compositionally biased region" description="Basic and acidic residues" evidence="1">
    <location>
        <begin position="210"/>
        <end position="226"/>
    </location>
</feature>
<evidence type="ECO:0000313" key="2">
    <source>
        <dbReference type="EMBL" id="MBB5046806.1"/>
    </source>
</evidence>
<dbReference type="Proteomes" id="UP000542353">
    <property type="component" value="Unassembled WGS sequence"/>
</dbReference>
<dbReference type="SUPFAM" id="SSF69279">
    <property type="entry name" value="Phage tail proteins"/>
    <property type="match status" value="1"/>
</dbReference>
<dbReference type="RefSeq" id="WP_184256050.1">
    <property type="nucleotide sequence ID" value="NZ_JACHIH010000006.1"/>
</dbReference>
<keyword evidence="3" id="KW-1185">Reference proteome</keyword>
<evidence type="ECO:0000313" key="3">
    <source>
        <dbReference type="Proteomes" id="UP000542353"/>
    </source>
</evidence>
<comment type="caution">
    <text evidence="2">The sequence shown here is derived from an EMBL/GenBank/DDBJ whole genome shotgun (WGS) entry which is preliminary data.</text>
</comment>
<proteinExistence type="predicted"/>